<dbReference type="Gene3D" id="1.10.1400.10">
    <property type="match status" value="1"/>
</dbReference>
<reference evidence="1" key="1">
    <citation type="submission" date="2018-05" db="EMBL/GenBank/DDBJ databases">
        <authorList>
            <person name="Lanie J.A."/>
            <person name="Ng W.-L."/>
            <person name="Kazmierczak K.M."/>
            <person name="Andrzejewski T.M."/>
            <person name="Davidsen T.M."/>
            <person name="Wayne K.J."/>
            <person name="Tettelin H."/>
            <person name="Glass J.I."/>
            <person name="Rusch D."/>
            <person name="Podicherti R."/>
            <person name="Tsui H.-C.T."/>
            <person name="Winkler M.E."/>
        </authorList>
    </citation>
    <scope>NUCLEOTIDE SEQUENCE</scope>
</reference>
<dbReference type="InterPro" id="IPR029055">
    <property type="entry name" value="Ntn_hydrolases_N"/>
</dbReference>
<proteinExistence type="predicted"/>
<accession>A0A382KT54</accession>
<feature type="non-terminal residue" evidence="1">
    <location>
        <position position="1"/>
    </location>
</feature>
<dbReference type="SUPFAM" id="SSF56235">
    <property type="entry name" value="N-terminal nucleophile aminohydrolases (Ntn hydrolases)"/>
    <property type="match status" value="1"/>
</dbReference>
<dbReference type="PANTHER" id="PTHR34218">
    <property type="entry name" value="PEPTIDASE S45 PENICILLIN AMIDASE"/>
    <property type="match status" value="1"/>
</dbReference>
<evidence type="ECO:0008006" key="2">
    <source>
        <dbReference type="Google" id="ProtNLM"/>
    </source>
</evidence>
<sequence>REVLKNKNSSWIDNIETKMRIESLDEIIYTSIANAVDNIESSYGVNHSNWKWGDAHSVTHRHLLSKVRLLDWLFDLSVGPYRTGGSDKTPNAGGYSFHKPYHQTSGASMRRIVDFSNLNETQFILPTGQSGIPGSPHYRDQAQLYHSGQYRTTWFEEDYIRTEENFRHLVLKP</sequence>
<dbReference type="GO" id="GO:0017000">
    <property type="term" value="P:antibiotic biosynthetic process"/>
    <property type="evidence" value="ECO:0007669"/>
    <property type="project" value="InterPro"/>
</dbReference>
<evidence type="ECO:0000313" key="1">
    <source>
        <dbReference type="EMBL" id="SVC25997.1"/>
    </source>
</evidence>
<dbReference type="InterPro" id="IPR043147">
    <property type="entry name" value="Penicillin_amidase_A-knob"/>
</dbReference>
<dbReference type="GO" id="GO:0016787">
    <property type="term" value="F:hydrolase activity"/>
    <property type="evidence" value="ECO:0007669"/>
    <property type="project" value="InterPro"/>
</dbReference>
<dbReference type="Pfam" id="PF01804">
    <property type="entry name" value="Penicil_amidase"/>
    <property type="match status" value="1"/>
</dbReference>
<dbReference type="PANTHER" id="PTHR34218:SF5">
    <property type="entry name" value="PENICILLIN ACYLASE FAMILY PROTEIN"/>
    <property type="match status" value="1"/>
</dbReference>
<dbReference type="EMBL" id="UINC01081800">
    <property type="protein sequence ID" value="SVC25997.1"/>
    <property type="molecule type" value="Genomic_DNA"/>
</dbReference>
<dbReference type="AlphaFoldDB" id="A0A382KT54"/>
<name>A0A382KT54_9ZZZZ</name>
<gene>
    <name evidence="1" type="ORF">METZ01_LOCUS278851</name>
</gene>
<dbReference type="InterPro" id="IPR002692">
    <property type="entry name" value="S45"/>
</dbReference>
<dbReference type="Gene3D" id="3.60.20.10">
    <property type="entry name" value="Glutamine Phosphoribosylpyrophosphate, subunit 1, domain 1"/>
    <property type="match status" value="1"/>
</dbReference>
<protein>
    <recommendedName>
        <fullName evidence="2">Penicillin acylase family protein</fullName>
    </recommendedName>
</protein>
<organism evidence="1">
    <name type="scientific">marine metagenome</name>
    <dbReference type="NCBI Taxonomy" id="408172"/>
    <lineage>
        <taxon>unclassified sequences</taxon>
        <taxon>metagenomes</taxon>
        <taxon>ecological metagenomes</taxon>
    </lineage>
</organism>